<dbReference type="EMBL" id="UGJB01000004">
    <property type="protein sequence ID" value="STQ13800.1"/>
    <property type="molecule type" value="Genomic_DNA"/>
</dbReference>
<dbReference type="Proteomes" id="UP000255106">
    <property type="component" value="Unassembled WGS sequence"/>
</dbReference>
<gene>
    <name evidence="1" type="ORF">NCTC10005_06634</name>
</gene>
<proteinExistence type="predicted"/>
<accession>A0A377M8J2</accession>
<evidence type="ECO:0000313" key="1">
    <source>
        <dbReference type="EMBL" id="STQ13800.1"/>
    </source>
</evidence>
<organism evidence="1 2">
    <name type="scientific">Enterobacter cloacae</name>
    <dbReference type="NCBI Taxonomy" id="550"/>
    <lineage>
        <taxon>Bacteria</taxon>
        <taxon>Pseudomonadati</taxon>
        <taxon>Pseudomonadota</taxon>
        <taxon>Gammaproteobacteria</taxon>
        <taxon>Enterobacterales</taxon>
        <taxon>Enterobacteriaceae</taxon>
        <taxon>Enterobacter</taxon>
        <taxon>Enterobacter cloacae complex</taxon>
    </lineage>
</organism>
<sequence>MNGIETRAQNLIATIEMMQIRARIIATGVAIALGIERTGVTLMLRVTDFHHAIGNKQMTVTCVTGWHDAVEHIDAAAHTFNQIFWLTHTHQVTGFIRRDLRADMFQNTVHVFLRLTHS</sequence>
<protein>
    <submittedName>
        <fullName evidence="1">Uncharacterized protein</fullName>
    </submittedName>
</protein>
<name>A0A377M8J2_ENTCL</name>
<reference evidence="1 2" key="1">
    <citation type="submission" date="2018-06" db="EMBL/GenBank/DDBJ databases">
        <authorList>
            <consortium name="Pathogen Informatics"/>
            <person name="Doyle S."/>
        </authorList>
    </citation>
    <scope>NUCLEOTIDE SEQUENCE [LARGE SCALE GENOMIC DNA]</scope>
    <source>
        <strain evidence="1 2">NCTC10005</strain>
    </source>
</reference>
<dbReference type="AlphaFoldDB" id="A0A377M8J2"/>
<evidence type="ECO:0000313" key="2">
    <source>
        <dbReference type="Proteomes" id="UP000255106"/>
    </source>
</evidence>